<protein>
    <submittedName>
        <fullName evidence="2">(diamondback moth) hypothetical protein</fullName>
    </submittedName>
</protein>
<organism evidence="2 3">
    <name type="scientific">Plutella xylostella</name>
    <name type="common">Diamondback moth</name>
    <name type="synonym">Plutella maculipennis</name>
    <dbReference type="NCBI Taxonomy" id="51655"/>
    <lineage>
        <taxon>Eukaryota</taxon>
        <taxon>Metazoa</taxon>
        <taxon>Ecdysozoa</taxon>
        <taxon>Arthropoda</taxon>
        <taxon>Hexapoda</taxon>
        <taxon>Insecta</taxon>
        <taxon>Pterygota</taxon>
        <taxon>Neoptera</taxon>
        <taxon>Endopterygota</taxon>
        <taxon>Lepidoptera</taxon>
        <taxon>Glossata</taxon>
        <taxon>Ditrysia</taxon>
        <taxon>Yponomeutoidea</taxon>
        <taxon>Plutellidae</taxon>
        <taxon>Plutella</taxon>
    </lineage>
</organism>
<evidence type="ECO:0000256" key="1">
    <source>
        <dbReference type="SAM" id="Phobius"/>
    </source>
</evidence>
<feature type="transmembrane region" description="Helical" evidence="1">
    <location>
        <begin position="42"/>
        <end position="62"/>
    </location>
</feature>
<proteinExistence type="predicted"/>
<keyword evidence="1" id="KW-1133">Transmembrane helix</keyword>
<accession>A0A8S4G6T3</accession>
<sequence>MYIIGISVALLVLVSILVHYYSDIRRAEELATPQEASQAMYIIGISVALLVLVVSILVHYYSDIRRAVGNVV</sequence>
<keyword evidence="3" id="KW-1185">Reference proteome</keyword>
<comment type="caution">
    <text evidence="2">The sequence shown here is derived from an EMBL/GenBank/DDBJ whole genome shotgun (WGS) entry which is preliminary data.</text>
</comment>
<dbReference type="Proteomes" id="UP000653454">
    <property type="component" value="Unassembled WGS sequence"/>
</dbReference>
<evidence type="ECO:0000313" key="3">
    <source>
        <dbReference type="Proteomes" id="UP000653454"/>
    </source>
</evidence>
<keyword evidence="1" id="KW-0812">Transmembrane</keyword>
<gene>
    <name evidence="2" type="ORF">PLXY2_LOCUS14473</name>
</gene>
<reference evidence="2" key="1">
    <citation type="submission" date="2020-11" db="EMBL/GenBank/DDBJ databases">
        <authorList>
            <person name="Whiteford S."/>
        </authorList>
    </citation>
    <scope>NUCLEOTIDE SEQUENCE</scope>
</reference>
<dbReference type="AlphaFoldDB" id="A0A8S4G6T3"/>
<keyword evidence="1" id="KW-0472">Membrane</keyword>
<evidence type="ECO:0000313" key="2">
    <source>
        <dbReference type="EMBL" id="CAG9136200.1"/>
    </source>
</evidence>
<feature type="transmembrane region" description="Helical" evidence="1">
    <location>
        <begin position="6"/>
        <end position="22"/>
    </location>
</feature>
<name>A0A8S4G6T3_PLUXY</name>
<dbReference type="EMBL" id="CAJHNJ030000128">
    <property type="protein sequence ID" value="CAG9136200.1"/>
    <property type="molecule type" value="Genomic_DNA"/>
</dbReference>